<organism evidence="10 11">
    <name type="scientific">Cohnella cholangitidis</name>
    <dbReference type="NCBI Taxonomy" id="2598458"/>
    <lineage>
        <taxon>Bacteria</taxon>
        <taxon>Bacillati</taxon>
        <taxon>Bacillota</taxon>
        <taxon>Bacilli</taxon>
        <taxon>Bacillales</taxon>
        <taxon>Paenibacillaceae</taxon>
        <taxon>Cohnella</taxon>
    </lineage>
</organism>
<protein>
    <submittedName>
        <fullName evidence="10">Methyl-accepting chemotaxis protein</fullName>
    </submittedName>
</protein>
<evidence type="ECO:0000256" key="1">
    <source>
        <dbReference type="ARBA" id="ARBA00004236"/>
    </source>
</evidence>
<feature type="domain" description="HAMP" evidence="9">
    <location>
        <begin position="310"/>
        <end position="362"/>
    </location>
</feature>
<evidence type="ECO:0000313" key="10">
    <source>
        <dbReference type="EMBL" id="QMV43190.1"/>
    </source>
</evidence>
<evidence type="ECO:0000259" key="8">
    <source>
        <dbReference type="PROSITE" id="PS50111"/>
    </source>
</evidence>
<keyword evidence="2" id="KW-1003">Cell membrane</keyword>
<dbReference type="InterPro" id="IPR003660">
    <property type="entry name" value="HAMP_dom"/>
</dbReference>
<dbReference type="Gene3D" id="1.10.287.950">
    <property type="entry name" value="Methyl-accepting chemotaxis protein"/>
    <property type="match status" value="1"/>
</dbReference>
<dbReference type="Pfam" id="PF00015">
    <property type="entry name" value="MCPsignal"/>
    <property type="match status" value="1"/>
</dbReference>
<dbReference type="EMBL" id="CP041969">
    <property type="protein sequence ID" value="QMV43190.1"/>
    <property type="molecule type" value="Genomic_DNA"/>
</dbReference>
<accession>A0A7G5C1V6</accession>
<dbReference type="RefSeq" id="WP_182299422.1">
    <property type="nucleotide sequence ID" value="NZ_CP041969.1"/>
</dbReference>
<comment type="similarity">
    <text evidence="5">Belongs to the methyl-accepting chemotaxis (MCP) protein family.</text>
</comment>
<keyword evidence="4 6" id="KW-0807">Transducer</keyword>
<dbReference type="GO" id="GO:0007165">
    <property type="term" value="P:signal transduction"/>
    <property type="evidence" value="ECO:0007669"/>
    <property type="project" value="UniProtKB-KW"/>
</dbReference>
<keyword evidence="7" id="KW-1133">Transmembrane helix</keyword>
<evidence type="ECO:0000256" key="7">
    <source>
        <dbReference type="SAM" id="Phobius"/>
    </source>
</evidence>
<dbReference type="PANTHER" id="PTHR32089:SF112">
    <property type="entry name" value="LYSOZYME-LIKE PROTEIN-RELATED"/>
    <property type="match status" value="1"/>
</dbReference>
<evidence type="ECO:0000256" key="6">
    <source>
        <dbReference type="PROSITE-ProRule" id="PRU00284"/>
    </source>
</evidence>
<dbReference type="CDD" id="cd06225">
    <property type="entry name" value="HAMP"/>
    <property type="match status" value="1"/>
</dbReference>
<name>A0A7G5C1V6_9BACL</name>
<keyword evidence="7" id="KW-0812">Transmembrane</keyword>
<dbReference type="PROSITE" id="PS50885">
    <property type="entry name" value="HAMP"/>
    <property type="match status" value="1"/>
</dbReference>
<gene>
    <name evidence="10" type="ORF">FPL14_19880</name>
</gene>
<dbReference type="Pfam" id="PF00672">
    <property type="entry name" value="HAMP"/>
    <property type="match status" value="1"/>
</dbReference>
<keyword evidence="11" id="KW-1185">Reference proteome</keyword>
<keyword evidence="3 7" id="KW-0472">Membrane</keyword>
<dbReference type="SUPFAM" id="SSF58104">
    <property type="entry name" value="Methyl-accepting chemotaxis protein (MCP) signaling domain"/>
    <property type="match status" value="1"/>
</dbReference>
<dbReference type="PANTHER" id="PTHR32089">
    <property type="entry name" value="METHYL-ACCEPTING CHEMOTAXIS PROTEIN MCPB"/>
    <property type="match status" value="1"/>
</dbReference>
<evidence type="ECO:0000256" key="2">
    <source>
        <dbReference type="ARBA" id="ARBA00022475"/>
    </source>
</evidence>
<dbReference type="SMART" id="SM00304">
    <property type="entry name" value="HAMP"/>
    <property type="match status" value="1"/>
</dbReference>
<evidence type="ECO:0000256" key="4">
    <source>
        <dbReference type="ARBA" id="ARBA00023224"/>
    </source>
</evidence>
<evidence type="ECO:0000256" key="5">
    <source>
        <dbReference type="ARBA" id="ARBA00029447"/>
    </source>
</evidence>
<sequence>MRSIGTKLFAVLFVIVGLLSATLGLFSYFTAQSAIVDQAKTGSMQTISLTGEKLDMKLRFFLDAANQIVGNSEFQEQLFQFANAGRMREEELNSRMAGVLGLLDQIKLSEPRIRDITLVPLVDPVPMMSTDRQAANPDAEADWMRSIRGSEGKPVWLPIEDQGYLGNSPKPLFAYGKLLGKKNIGSNDFVLLVQIESTVLQEMIQGVKLGEQSAVAIYDGTGRPVSTDGSSGQRLDLSGAGGAVSDTRSYVGADKRLVAYRTSSVTGWILAGFVPLSELTSAADRIRDLTFVVIAASVVVAVLVGIWLVRMISKPLGQLKLLMRRAADGDLRGRMATNRRDEIGDVSVAYNQMSEQIGTLVSNARRSVDEVAGSSLQMANAAQRTANSAHEIHWAAAQIAQGAAGLATNAEQSGDNVGMMGIRMGDARELHEKMEGATRVVDELCNEGGAIVEGLLVKTRETDRHFRSLADRVNGLSDSAASIQGILKLITQMAKQTTILSLNAAIEASREGQAGGMKAIADEIRRVAEQSHASIGQVEQLAMNIRSEVDSSVGTMRETEPFFREMTEGVGSVHRLFRSVREMMEQLKARLDEVSVSLVQLHRSHHTIRESIEEVSAVSEEASASADQVAALTNAQKDIGLELVQVSEDLKRVSARLEQQMSSFLV</sequence>
<dbReference type="InterPro" id="IPR004089">
    <property type="entry name" value="MCPsignal_dom"/>
</dbReference>
<dbReference type="GO" id="GO:0005886">
    <property type="term" value="C:plasma membrane"/>
    <property type="evidence" value="ECO:0007669"/>
    <property type="project" value="UniProtKB-SubCell"/>
</dbReference>
<dbReference type="Proteomes" id="UP000515679">
    <property type="component" value="Chromosome"/>
</dbReference>
<evidence type="ECO:0000313" key="11">
    <source>
        <dbReference type="Proteomes" id="UP000515679"/>
    </source>
</evidence>
<dbReference type="AlphaFoldDB" id="A0A7G5C1V6"/>
<dbReference type="CDD" id="cd18774">
    <property type="entry name" value="PDC2_HK_sensor"/>
    <property type="match status" value="1"/>
</dbReference>
<dbReference type="SMART" id="SM00283">
    <property type="entry name" value="MA"/>
    <property type="match status" value="1"/>
</dbReference>
<proteinExistence type="inferred from homology"/>
<evidence type="ECO:0000256" key="3">
    <source>
        <dbReference type="ARBA" id="ARBA00023136"/>
    </source>
</evidence>
<feature type="transmembrane region" description="Helical" evidence="7">
    <location>
        <begin position="289"/>
        <end position="309"/>
    </location>
</feature>
<evidence type="ECO:0000259" key="9">
    <source>
        <dbReference type="PROSITE" id="PS50885"/>
    </source>
</evidence>
<comment type="subcellular location">
    <subcellularLocation>
        <location evidence="1">Cell membrane</location>
    </subcellularLocation>
</comment>
<reference evidence="10 11" key="1">
    <citation type="submission" date="2019-07" db="EMBL/GenBank/DDBJ databases">
        <authorList>
            <person name="Kim J.K."/>
            <person name="Cheong H.-M."/>
            <person name="Choi Y."/>
            <person name="Hwang K.J."/>
            <person name="Lee S."/>
            <person name="Choi C."/>
        </authorList>
    </citation>
    <scope>NUCLEOTIDE SEQUENCE [LARGE SCALE GENOMIC DNA]</scope>
    <source>
        <strain evidence="10 11">KS 22</strain>
    </source>
</reference>
<dbReference type="Gene3D" id="3.30.450.20">
    <property type="entry name" value="PAS domain"/>
    <property type="match status" value="1"/>
</dbReference>
<dbReference type="KEGG" id="cchl:FPL14_19880"/>
<dbReference type="PROSITE" id="PS50111">
    <property type="entry name" value="CHEMOTAXIS_TRANSDUC_2"/>
    <property type="match status" value="1"/>
</dbReference>
<feature type="domain" description="Methyl-accepting transducer" evidence="8">
    <location>
        <begin position="381"/>
        <end position="630"/>
    </location>
</feature>